<evidence type="ECO:0000256" key="1">
    <source>
        <dbReference type="ARBA" id="ARBA00022723"/>
    </source>
</evidence>
<dbReference type="Proteomes" id="UP000267027">
    <property type="component" value="Unassembled WGS sequence"/>
</dbReference>
<evidence type="ECO:0000313" key="6">
    <source>
        <dbReference type="EMBL" id="VDM51765.1"/>
    </source>
</evidence>
<keyword evidence="7" id="KW-1185">Reference proteome</keyword>
<dbReference type="WBParaSite" id="ACOC_0000017901-mRNA-1">
    <property type="protein sequence ID" value="ACOC_0000017901-mRNA-1"/>
    <property type="gene ID" value="ACOC_0000017901"/>
</dbReference>
<dbReference type="PANTHER" id="PTHR25462">
    <property type="entry name" value="BONUS, ISOFORM C-RELATED"/>
    <property type="match status" value="1"/>
</dbReference>
<dbReference type="InterPro" id="IPR017907">
    <property type="entry name" value="Znf_RING_CS"/>
</dbReference>
<proteinExistence type="predicted"/>
<reference evidence="6 7" key="2">
    <citation type="submission" date="2018-11" db="EMBL/GenBank/DDBJ databases">
        <authorList>
            <consortium name="Pathogen Informatics"/>
        </authorList>
    </citation>
    <scope>NUCLEOTIDE SEQUENCE [LARGE SCALE GENOMIC DNA]</scope>
    <source>
        <strain evidence="6 7">Costa Rica</strain>
    </source>
</reference>
<dbReference type="PANTHER" id="PTHR25462:SF296">
    <property type="entry name" value="MEIOTIC P26, ISOFORM F"/>
    <property type="match status" value="1"/>
</dbReference>
<evidence type="ECO:0000313" key="8">
    <source>
        <dbReference type="WBParaSite" id="ACOC_0000017901-mRNA-1"/>
    </source>
</evidence>
<evidence type="ECO:0000256" key="4">
    <source>
        <dbReference type="PROSITE-ProRule" id="PRU00175"/>
    </source>
</evidence>
<evidence type="ECO:0000259" key="5">
    <source>
        <dbReference type="PROSITE" id="PS50089"/>
    </source>
</evidence>
<sequence length="236" mass="26658">MDLANDDNTAANHRSSWIENAYNKLSQFAPWLQTWTAANRRVLALRLDNIPFRSGQRLNCPVSIALLLKSVPSSVCFDFSVVLGDQLSLVDMSELIRHVIGRLTGRTAKNKYPVAHIEGADNVMLDSSVLCCPVCYNLFDCAPSVLQCGHTFCAKCLRNIAGLRTISRQGDGRSFPCPMCRQPCFFENVAKNYIIEDILNRLEKLPEEEEFRDKLILANLRIAVGMRFITNRDIFK</sequence>
<organism evidence="8">
    <name type="scientific">Angiostrongylus costaricensis</name>
    <name type="common">Nematode worm</name>
    <dbReference type="NCBI Taxonomy" id="334426"/>
    <lineage>
        <taxon>Eukaryota</taxon>
        <taxon>Metazoa</taxon>
        <taxon>Ecdysozoa</taxon>
        <taxon>Nematoda</taxon>
        <taxon>Chromadorea</taxon>
        <taxon>Rhabditida</taxon>
        <taxon>Rhabditina</taxon>
        <taxon>Rhabditomorpha</taxon>
        <taxon>Strongyloidea</taxon>
        <taxon>Metastrongylidae</taxon>
        <taxon>Angiostrongylus</taxon>
    </lineage>
</organism>
<dbReference type="OrthoDB" id="5844798at2759"/>
<dbReference type="EMBL" id="UYYA01000014">
    <property type="protein sequence ID" value="VDM51765.1"/>
    <property type="molecule type" value="Genomic_DNA"/>
</dbReference>
<dbReference type="Gene3D" id="3.30.40.10">
    <property type="entry name" value="Zinc/RING finger domain, C3HC4 (zinc finger)"/>
    <property type="match status" value="1"/>
</dbReference>
<keyword evidence="3" id="KW-0862">Zinc</keyword>
<dbReference type="SUPFAM" id="SSF57850">
    <property type="entry name" value="RING/U-box"/>
    <property type="match status" value="1"/>
</dbReference>
<dbReference type="PROSITE" id="PS50089">
    <property type="entry name" value="ZF_RING_2"/>
    <property type="match status" value="1"/>
</dbReference>
<feature type="domain" description="RING-type" evidence="5">
    <location>
        <begin position="132"/>
        <end position="181"/>
    </location>
</feature>
<keyword evidence="2 4" id="KW-0863">Zinc-finger</keyword>
<evidence type="ECO:0000313" key="7">
    <source>
        <dbReference type="Proteomes" id="UP000267027"/>
    </source>
</evidence>
<reference evidence="8" key="1">
    <citation type="submission" date="2017-02" db="UniProtKB">
        <authorList>
            <consortium name="WormBaseParasite"/>
        </authorList>
    </citation>
    <scope>IDENTIFICATION</scope>
</reference>
<evidence type="ECO:0000256" key="2">
    <source>
        <dbReference type="ARBA" id="ARBA00022771"/>
    </source>
</evidence>
<dbReference type="Pfam" id="PF13445">
    <property type="entry name" value="zf-RING_UBOX"/>
    <property type="match status" value="1"/>
</dbReference>
<name>A0A0R3P9R0_ANGCS</name>
<dbReference type="PROSITE" id="PS00518">
    <property type="entry name" value="ZF_RING_1"/>
    <property type="match status" value="1"/>
</dbReference>
<dbReference type="SMART" id="SM00184">
    <property type="entry name" value="RING"/>
    <property type="match status" value="1"/>
</dbReference>
<evidence type="ECO:0000256" key="3">
    <source>
        <dbReference type="ARBA" id="ARBA00022833"/>
    </source>
</evidence>
<dbReference type="AlphaFoldDB" id="A0A0R3P9R0"/>
<dbReference type="InterPro" id="IPR047153">
    <property type="entry name" value="TRIM45/56/19-like"/>
</dbReference>
<keyword evidence="1" id="KW-0479">Metal-binding</keyword>
<protein>
    <submittedName>
        <fullName evidence="8">RING-type domain-containing protein</fullName>
    </submittedName>
</protein>
<dbReference type="STRING" id="334426.A0A0R3P9R0"/>
<dbReference type="InterPro" id="IPR013083">
    <property type="entry name" value="Znf_RING/FYVE/PHD"/>
</dbReference>
<dbReference type="InterPro" id="IPR001841">
    <property type="entry name" value="Znf_RING"/>
</dbReference>
<dbReference type="InterPro" id="IPR027370">
    <property type="entry name" value="Znf-RING_euk"/>
</dbReference>
<dbReference type="GO" id="GO:0008270">
    <property type="term" value="F:zinc ion binding"/>
    <property type="evidence" value="ECO:0007669"/>
    <property type="project" value="UniProtKB-KW"/>
</dbReference>
<gene>
    <name evidence="6" type="ORF">ACOC_LOCUS180</name>
</gene>
<accession>A0A0R3P9R0</accession>